<sequence length="916" mass="100675">MPPATTRALPDPSRPVAVVDRLVRLARGAARGGDRLAHGAVRRGDRGVHALLARRARADGWRTSLVAFPGYAVGDRVRVLGRALLAPPGPVGDDLGHRGWRRLLTLEEAGAEVEVVVGGVGHRVRCDENGLLDVSLEVPGGTGGRPVLLRVPGREPVQAPVRVFDARATAGVVCDVDDTVWLTGIRHPWRAAWRTFAQTGADRRPVHGMDDLLRHLVAGAEGTPGEGSAGTEDATTPGIPVVYLSNGPWNMAPPLVRFLARHGFPPGALLMTDWGLTRTRWFRDGQAHKRGTLEQLRRELPQVRWSLVGDDGEHDPELYVEAALAAPAQVAAVLLRQVAPLGGITLCGTDLVDQAGGVPVVRAPDGEELLRLLRERRTEGTDVEEGRLDAALRRWFLSAEQRGNDRTRLPAWSTGNRVQALVHGRTYFPQLAAELAAAGPGDLVMVSDWRGDPDELLTDDGPTVTEAFAGAARRGANVKGLLWRSHLDSFRFSSEENRDLSEGLAEDDAEVLLDQRVRPMGSHHQKFVVVRHGDDPSRDVAFLGGIDLAHSRRDDARHEGDEQEQPHFARAYGTTPAWHDVQLRLHGPVVRDVEDTFRERWEDPAVLSRLPWQVLPDLLRGADRDPDSLPAPAPPPPPAGSCAVQLLRTYPNRWPGYPFAPDGERTAARGYAKALLRARRLVYVEDQYMWSTDVAQVFAEALRRSPDLHLVVVVPRHADQDGVLAVPATLLGHTQALQLVREAGGERVRELDVENPLGEPVYVHAKVCVIDDVWCTVGSDNFNRRSWTHDSELTAAVLDAEADPREPRDPAGLGDGARRFARDLRLELWREHLDRADGDDADLVDPVEAVDALWRSALALDAWHAGGQQGPRPPGRLRPHRTEPQPVLQRWAATPLYRTVFDPDGRPPRMKLRGLH</sequence>
<keyword evidence="4" id="KW-0443">Lipid metabolism</keyword>
<dbReference type="InterPro" id="IPR025202">
    <property type="entry name" value="PLD-like_dom"/>
</dbReference>
<keyword evidence="8" id="KW-1185">Reference proteome</keyword>
<comment type="caution">
    <text evidence="7">The sequence shown here is derived from an EMBL/GenBank/DDBJ whole genome shotgun (WGS) entry which is preliminary data.</text>
</comment>
<evidence type="ECO:0000256" key="1">
    <source>
        <dbReference type="ARBA" id="ARBA00000798"/>
    </source>
</evidence>
<feature type="compositionally biased region" description="Pro residues" evidence="5">
    <location>
        <begin position="629"/>
        <end position="639"/>
    </location>
</feature>
<dbReference type="Proteomes" id="UP001595685">
    <property type="component" value="Unassembled WGS sequence"/>
</dbReference>
<feature type="region of interest" description="Disordered" evidence="5">
    <location>
        <begin position="864"/>
        <end position="883"/>
    </location>
</feature>
<dbReference type="RefSeq" id="WP_376983769.1">
    <property type="nucleotide sequence ID" value="NZ_JBHRWW010000005.1"/>
</dbReference>
<dbReference type="InterPro" id="IPR001736">
    <property type="entry name" value="PLipase_D/transphosphatidylase"/>
</dbReference>
<dbReference type="InterPro" id="IPR015679">
    <property type="entry name" value="PLipase_D_fam"/>
</dbReference>
<feature type="domain" description="PLD phosphodiesterase" evidence="6">
    <location>
        <begin position="759"/>
        <end position="786"/>
    </location>
</feature>
<accession>A0ABV7WFK7</accession>
<dbReference type="Pfam" id="PF09949">
    <property type="entry name" value="APP1_cat"/>
    <property type="match status" value="1"/>
</dbReference>
<feature type="region of interest" description="Disordered" evidence="5">
    <location>
        <begin position="621"/>
        <end position="641"/>
    </location>
</feature>
<dbReference type="PROSITE" id="PS50035">
    <property type="entry name" value="PLD"/>
    <property type="match status" value="1"/>
</dbReference>
<gene>
    <name evidence="7" type="ORF">ACFOLH_09750</name>
</gene>
<evidence type="ECO:0000313" key="8">
    <source>
        <dbReference type="Proteomes" id="UP001595685"/>
    </source>
</evidence>
<evidence type="ECO:0000256" key="4">
    <source>
        <dbReference type="ARBA" id="ARBA00023098"/>
    </source>
</evidence>
<reference evidence="8" key="1">
    <citation type="journal article" date="2019" name="Int. J. Syst. Evol. Microbiol.">
        <title>The Global Catalogue of Microorganisms (GCM) 10K type strain sequencing project: providing services to taxonomists for standard genome sequencing and annotation.</title>
        <authorList>
            <consortium name="The Broad Institute Genomics Platform"/>
            <consortium name="The Broad Institute Genome Sequencing Center for Infectious Disease"/>
            <person name="Wu L."/>
            <person name="Ma J."/>
        </authorList>
    </citation>
    <scope>NUCLEOTIDE SEQUENCE [LARGE SCALE GENOMIC DNA]</scope>
    <source>
        <strain evidence="8">NCAIM B.02333</strain>
    </source>
</reference>
<dbReference type="SUPFAM" id="SSF56024">
    <property type="entry name" value="Phospholipase D/nuclease"/>
    <property type="match status" value="2"/>
</dbReference>
<dbReference type="InterPro" id="IPR019236">
    <property type="entry name" value="APP1_cat"/>
</dbReference>
<dbReference type="SMART" id="SM00155">
    <property type="entry name" value="PLDc"/>
    <property type="match status" value="2"/>
</dbReference>
<protein>
    <submittedName>
        <fullName evidence="7">Phosphatase domain-containing protein</fullName>
    </submittedName>
</protein>
<name>A0ABV7WFK7_9MICO</name>
<keyword evidence="3" id="KW-0378">Hydrolase</keyword>
<evidence type="ECO:0000256" key="3">
    <source>
        <dbReference type="ARBA" id="ARBA00022801"/>
    </source>
</evidence>
<dbReference type="Pfam" id="PF13091">
    <property type="entry name" value="PLDc_2"/>
    <property type="match status" value="1"/>
</dbReference>
<evidence type="ECO:0000259" key="6">
    <source>
        <dbReference type="PROSITE" id="PS50035"/>
    </source>
</evidence>
<evidence type="ECO:0000256" key="2">
    <source>
        <dbReference type="ARBA" id="ARBA00022737"/>
    </source>
</evidence>
<dbReference type="EMBL" id="JBHRWW010000005">
    <property type="protein sequence ID" value="MFC3688623.1"/>
    <property type="molecule type" value="Genomic_DNA"/>
</dbReference>
<organism evidence="7 8">
    <name type="scientific">Aquipuribacter hungaricus</name>
    <dbReference type="NCBI Taxonomy" id="545624"/>
    <lineage>
        <taxon>Bacteria</taxon>
        <taxon>Bacillati</taxon>
        <taxon>Actinomycetota</taxon>
        <taxon>Actinomycetes</taxon>
        <taxon>Micrococcales</taxon>
        <taxon>Intrasporangiaceae</taxon>
        <taxon>Aquipuribacter</taxon>
    </lineage>
</organism>
<dbReference type="Gene3D" id="3.30.870.10">
    <property type="entry name" value="Endonuclease Chain A"/>
    <property type="match status" value="2"/>
</dbReference>
<evidence type="ECO:0000313" key="7">
    <source>
        <dbReference type="EMBL" id="MFC3688623.1"/>
    </source>
</evidence>
<dbReference type="CDD" id="cd09105">
    <property type="entry name" value="PLDc_vPLD1_2_like_2"/>
    <property type="match status" value="1"/>
</dbReference>
<proteinExistence type="predicted"/>
<dbReference type="PANTHER" id="PTHR18896:SF76">
    <property type="entry name" value="PHOSPHOLIPASE"/>
    <property type="match status" value="1"/>
</dbReference>
<evidence type="ECO:0000256" key="5">
    <source>
        <dbReference type="SAM" id="MobiDB-lite"/>
    </source>
</evidence>
<dbReference type="PANTHER" id="PTHR18896">
    <property type="entry name" value="PHOSPHOLIPASE D"/>
    <property type="match status" value="1"/>
</dbReference>
<comment type="catalytic activity">
    <reaction evidence="1">
        <text>a 1,2-diacyl-sn-glycero-3-phosphocholine + H2O = a 1,2-diacyl-sn-glycero-3-phosphate + choline + H(+)</text>
        <dbReference type="Rhea" id="RHEA:14445"/>
        <dbReference type="ChEBI" id="CHEBI:15354"/>
        <dbReference type="ChEBI" id="CHEBI:15377"/>
        <dbReference type="ChEBI" id="CHEBI:15378"/>
        <dbReference type="ChEBI" id="CHEBI:57643"/>
        <dbReference type="ChEBI" id="CHEBI:58608"/>
        <dbReference type="EC" id="3.1.4.4"/>
    </reaction>
</comment>
<keyword evidence="2" id="KW-0677">Repeat</keyword>